<feature type="non-terminal residue" evidence="1">
    <location>
        <position position="1"/>
    </location>
</feature>
<gene>
    <name evidence="1" type="ORF">scyTo_0028030</name>
</gene>
<keyword evidence="2" id="KW-1185">Reference proteome</keyword>
<sequence>LVILCEWVVESWDEIRMEIVIQSFRKSGNTVDGTEDDYLWNDLADDEVIADEDDVDPDDDAIEEADWDVLSEEEEEEVIFMDFNPRSVHVLLLSRNLF</sequence>
<evidence type="ECO:0000313" key="1">
    <source>
        <dbReference type="EMBL" id="GCB87313.1"/>
    </source>
</evidence>
<proteinExistence type="predicted"/>
<dbReference type="OrthoDB" id="10066858at2759"/>
<comment type="caution">
    <text evidence="1">The sequence shown here is derived from an EMBL/GenBank/DDBJ whole genome shotgun (WGS) entry which is preliminary data.</text>
</comment>
<accession>A0A401QPV2</accession>
<organism evidence="1 2">
    <name type="scientific">Scyliorhinus torazame</name>
    <name type="common">Cloudy catshark</name>
    <name type="synonym">Catulus torazame</name>
    <dbReference type="NCBI Taxonomy" id="75743"/>
    <lineage>
        <taxon>Eukaryota</taxon>
        <taxon>Metazoa</taxon>
        <taxon>Chordata</taxon>
        <taxon>Craniata</taxon>
        <taxon>Vertebrata</taxon>
        <taxon>Chondrichthyes</taxon>
        <taxon>Elasmobranchii</taxon>
        <taxon>Galeomorphii</taxon>
        <taxon>Galeoidea</taxon>
        <taxon>Carcharhiniformes</taxon>
        <taxon>Scyliorhinidae</taxon>
        <taxon>Scyliorhinus</taxon>
    </lineage>
</organism>
<evidence type="ECO:0000313" key="2">
    <source>
        <dbReference type="Proteomes" id="UP000288216"/>
    </source>
</evidence>
<reference evidence="1 2" key="1">
    <citation type="journal article" date="2018" name="Nat. Ecol. Evol.">
        <title>Shark genomes provide insights into elasmobranch evolution and the origin of vertebrates.</title>
        <authorList>
            <person name="Hara Y"/>
            <person name="Yamaguchi K"/>
            <person name="Onimaru K"/>
            <person name="Kadota M"/>
            <person name="Koyanagi M"/>
            <person name="Keeley SD"/>
            <person name="Tatsumi K"/>
            <person name="Tanaka K"/>
            <person name="Motone F"/>
            <person name="Kageyama Y"/>
            <person name="Nozu R"/>
            <person name="Adachi N"/>
            <person name="Nishimura O"/>
            <person name="Nakagawa R"/>
            <person name="Tanegashima C"/>
            <person name="Kiyatake I"/>
            <person name="Matsumoto R"/>
            <person name="Murakumo K"/>
            <person name="Nishida K"/>
            <person name="Terakita A"/>
            <person name="Kuratani S"/>
            <person name="Sato K"/>
            <person name="Hyodo S Kuraku.S."/>
        </authorList>
    </citation>
    <scope>NUCLEOTIDE SEQUENCE [LARGE SCALE GENOMIC DNA]</scope>
</reference>
<name>A0A401QPV2_SCYTO</name>
<dbReference type="EMBL" id="BFAA01454834">
    <property type="protein sequence ID" value="GCB87313.1"/>
    <property type="molecule type" value="Genomic_DNA"/>
</dbReference>
<protein>
    <submittedName>
        <fullName evidence="1">Uncharacterized protein</fullName>
    </submittedName>
</protein>
<dbReference type="Proteomes" id="UP000288216">
    <property type="component" value="Unassembled WGS sequence"/>
</dbReference>
<dbReference type="AlphaFoldDB" id="A0A401QPV2"/>